<gene>
    <name evidence="1" type="ORF">BB561_005584</name>
</gene>
<dbReference type="AlphaFoldDB" id="A0A2T9Y9N1"/>
<name>A0A2T9Y9N1_9FUNG</name>
<dbReference type="Proteomes" id="UP000245383">
    <property type="component" value="Unassembled WGS sequence"/>
</dbReference>
<reference evidence="1 2" key="1">
    <citation type="journal article" date="2018" name="MBio">
        <title>Comparative Genomics Reveals the Core Gene Toolbox for the Fungus-Insect Symbiosis.</title>
        <authorList>
            <person name="Wang Y."/>
            <person name="Stata M."/>
            <person name="Wang W."/>
            <person name="Stajich J.E."/>
            <person name="White M.M."/>
            <person name="Moncalvo J.M."/>
        </authorList>
    </citation>
    <scope>NUCLEOTIDE SEQUENCE [LARGE SCALE GENOMIC DNA]</scope>
    <source>
        <strain evidence="1 2">SWE-8-4</strain>
    </source>
</reference>
<evidence type="ECO:0000313" key="1">
    <source>
        <dbReference type="EMBL" id="PVU89043.1"/>
    </source>
</evidence>
<dbReference type="EMBL" id="MBFR01000343">
    <property type="protein sequence ID" value="PVU89043.1"/>
    <property type="molecule type" value="Genomic_DNA"/>
</dbReference>
<sequence>MYSQIYMTDMELTAALDVCNESLTEQDNFQLNEPQYKSIERELDLQLDFKESTLLVLPEESCSFSFSARKHYY</sequence>
<protein>
    <submittedName>
        <fullName evidence="1">Uncharacterized protein</fullName>
    </submittedName>
</protein>
<keyword evidence="2" id="KW-1185">Reference proteome</keyword>
<evidence type="ECO:0000313" key="2">
    <source>
        <dbReference type="Proteomes" id="UP000245383"/>
    </source>
</evidence>
<comment type="caution">
    <text evidence="1">The sequence shown here is derived from an EMBL/GenBank/DDBJ whole genome shotgun (WGS) entry which is preliminary data.</text>
</comment>
<accession>A0A2T9Y9N1</accession>
<organism evidence="1 2">
    <name type="scientific">Smittium simulii</name>
    <dbReference type="NCBI Taxonomy" id="133385"/>
    <lineage>
        <taxon>Eukaryota</taxon>
        <taxon>Fungi</taxon>
        <taxon>Fungi incertae sedis</taxon>
        <taxon>Zoopagomycota</taxon>
        <taxon>Kickxellomycotina</taxon>
        <taxon>Harpellomycetes</taxon>
        <taxon>Harpellales</taxon>
        <taxon>Legeriomycetaceae</taxon>
        <taxon>Smittium</taxon>
    </lineage>
</organism>
<proteinExistence type="predicted"/>